<organism evidence="12 13">
    <name type="scientific">Dolosicoccus paucivorans</name>
    <dbReference type="NCBI Taxonomy" id="84521"/>
    <lineage>
        <taxon>Bacteria</taxon>
        <taxon>Bacillati</taxon>
        <taxon>Bacillota</taxon>
        <taxon>Bacilli</taxon>
        <taxon>Lactobacillales</taxon>
        <taxon>Aerococcaceae</taxon>
        <taxon>Dolosicoccus</taxon>
    </lineage>
</organism>
<dbReference type="InterPro" id="IPR053376">
    <property type="entry name" value="Serine_acetyltransferase"/>
</dbReference>
<evidence type="ECO:0000256" key="8">
    <source>
        <dbReference type="ARBA" id="ARBA00023192"/>
    </source>
</evidence>
<evidence type="ECO:0000256" key="2">
    <source>
        <dbReference type="ARBA" id="ARBA00007274"/>
    </source>
</evidence>
<dbReference type="GO" id="GO:0009001">
    <property type="term" value="F:serine O-acetyltransferase activity"/>
    <property type="evidence" value="ECO:0007669"/>
    <property type="project" value="UniProtKB-EC"/>
</dbReference>
<evidence type="ECO:0000256" key="11">
    <source>
        <dbReference type="PIRNR" id="PIRNR000441"/>
    </source>
</evidence>
<comment type="pathway">
    <text evidence="1">Amino-acid biosynthesis; L-cysteine biosynthesis; L-cysteine from L-serine: step 1/2.</text>
</comment>
<dbReference type="EC" id="2.3.1.30" evidence="3 11"/>
<evidence type="ECO:0000256" key="1">
    <source>
        <dbReference type="ARBA" id="ARBA00004876"/>
    </source>
</evidence>
<evidence type="ECO:0000256" key="7">
    <source>
        <dbReference type="ARBA" id="ARBA00022737"/>
    </source>
</evidence>
<dbReference type="NCBIfam" id="NF041874">
    <property type="entry name" value="EPS_EpsC"/>
    <property type="match status" value="1"/>
</dbReference>
<dbReference type="Pfam" id="PF00132">
    <property type="entry name" value="Hexapep"/>
    <property type="match status" value="1"/>
</dbReference>
<dbReference type="InterPro" id="IPR018357">
    <property type="entry name" value="Hexapep_transf_CS"/>
</dbReference>
<keyword evidence="6 11" id="KW-0808">Transferase</keyword>
<dbReference type="STRING" id="84521.SAMN04487994_100619"/>
<comment type="similarity">
    <text evidence="2 11">Belongs to the transferase hexapeptide repeat family.</text>
</comment>
<dbReference type="InterPro" id="IPR042122">
    <property type="entry name" value="Ser_AcTrfase_N_sf"/>
</dbReference>
<accession>A0A1G8JQ27</accession>
<keyword evidence="5" id="KW-0028">Amino-acid biosynthesis</keyword>
<dbReference type="Gene3D" id="1.10.3130.10">
    <property type="entry name" value="serine acetyltransferase, domain 1"/>
    <property type="match status" value="1"/>
</dbReference>
<keyword evidence="8" id="KW-0198">Cysteine biosynthesis</keyword>
<dbReference type="CDD" id="cd03354">
    <property type="entry name" value="LbH_SAT"/>
    <property type="match status" value="1"/>
</dbReference>
<dbReference type="EMBL" id="PNHE01000016">
    <property type="protein sequence ID" value="PMC58362.1"/>
    <property type="molecule type" value="Genomic_DNA"/>
</dbReference>
<reference evidence="12 13" key="1">
    <citation type="submission" date="2017-09" db="EMBL/GenBank/DDBJ databases">
        <title>Bacterial strain isolated from the female urinary microbiota.</title>
        <authorList>
            <person name="Thomas-White K."/>
            <person name="Kumar N."/>
            <person name="Forster S."/>
            <person name="Putonti C."/>
            <person name="Lawley T."/>
            <person name="Wolfe A.J."/>
        </authorList>
    </citation>
    <scope>NUCLEOTIDE SEQUENCE [LARGE SCALE GENOMIC DNA]</scope>
    <source>
        <strain evidence="12 13">UMB0852</strain>
    </source>
</reference>
<dbReference type="PANTHER" id="PTHR42811">
    <property type="entry name" value="SERINE ACETYLTRANSFERASE"/>
    <property type="match status" value="1"/>
</dbReference>
<evidence type="ECO:0000313" key="13">
    <source>
        <dbReference type="Proteomes" id="UP000235682"/>
    </source>
</evidence>
<dbReference type="FunFam" id="2.160.10.10:FF:000007">
    <property type="entry name" value="Serine acetyltransferase"/>
    <property type="match status" value="1"/>
</dbReference>
<dbReference type="SUPFAM" id="SSF51161">
    <property type="entry name" value="Trimeric LpxA-like enzymes"/>
    <property type="match status" value="1"/>
</dbReference>
<dbReference type="UniPathway" id="UPA00136">
    <property type="reaction ID" value="UER00199"/>
</dbReference>
<keyword evidence="13" id="KW-1185">Reference proteome</keyword>
<gene>
    <name evidence="12" type="primary">cysE</name>
    <name evidence="12" type="ORF">CJ205_04745</name>
</gene>
<dbReference type="Gene3D" id="2.160.10.10">
    <property type="entry name" value="Hexapeptide repeat proteins"/>
    <property type="match status" value="1"/>
</dbReference>
<dbReference type="GO" id="GO:0006535">
    <property type="term" value="P:cysteine biosynthetic process from serine"/>
    <property type="evidence" value="ECO:0007669"/>
    <property type="project" value="InterPro"/>
</dbReference>
<dbReference type="InterPro" id="IPR011004">
    <property type="entry name" value="Trimer_LpxA-like_sf"/>
</dbReference>
<dbReference type="PIRSF" id="PIRSF000441">
    <property type="entry name" value="CysE"/>
    <property type="match status" value="1"/>
</dbReference>
<dbReference type="OrthoDB" id="9801456at2"/>
<dbReference type="InterPro" id="IPR001451">
    <property type="entry name" value="Hexapep"/>
</dbReference>
<dbReference type="Proteomes" id="UP000235682">
    <property type="component" value="Unassembled WGS sequence"/>
</dbReference>
<evidence type="ECO:0000256" key="6">
    <source>
        <dbReference type="ARBA" id="ARBA00022679"/>
    </source>
</evidence>
<comment type="catalytic activity">
    <reaction evidence="10 11">
        <text>L-serine + acetyl-CoA = O-acetyl-L-serine + CoA</text>
        <dbReference type="Rhea" id="RHEA:24560"/>
        <dbReference type="ChEBI" id="CHEBI:33384"/>
        <dbReference type="ChEBI" id="CHEBI:57287"/>
        <dbReference type="ChEBI" id="CHEBI:57288"/>
        <dbReference type="ChEBI" id="CHEBI:58340"/>
        <dbReference type="EC" id="2.3.1.30"/>
    </reaction>
</comment>
<dbReference type="InterPro" id="IPR045304">
    <property type="entry name" value="LbH_SAT"/>
</dbReference>
<evidence type="ECO:0000256" key="5">
    <source>
        <dbReference type="ARBA" id="ARBA00022605"/>
    </source>
</evidence>
<dbReference type="InterPro" id="IPR005881">
    <property type="entry name" value="Ser_O-AcTrfase"/>
</dbReference>
<evidence type="ECO:0000256" key="9">
    <source>
        <dbReference type="ARBA" id="ARBA00023315"/>
    </source>
</evidence>
<dbReference type="GO" id="GO:0005737">
    <property type="term" value="C:cytoplasm"/>
    <property type="evidence" value="ECO:0007669"/>
    <property type="project" value="InterPro"/>
</dbReference>
<keyword evidence="7" id="KW-0677">Repeat</keyword>
<evidence type="ECO:0000256" key="10">
    <source>
        <dbReference type="ARBA" id="ARBA00049486"/>
    </source>
</evidence>
<name>A0A1G8JQ27_9LACT</name>
<comment type="caution">
    <text evidence="12">The sequence shown here is derived from an EMBL/GenBank/DDBJ whole genome shotgun (WGS) entry which is preliminary data.</text>
</comment>
<dbReference type="NCBIfam" id="TIGR01172">
    <property type="entry name" value="cysE"/>
    <property type="match status" value="1"/>
</dbReference>
<sequence length="177" mass="19191">MRLKDRIDYAKYIQSIDPAASSLLEVLLFYPVISAISSHRKAHRLYNKGYKTLARWISHRSRKKTGIEIHPGAKIGQYLFIDHGMGVVIGETAKIGDYVTIYHGVTLGGTGQQKNCLRHPQVGDNVLIGAGAILLGPISVGNGAKIGAGAVVLEDVKDHSTVVGSPALRTIRQKIKK</sequence>
<dbReference type="AlphaFoldDB" id="A0A1G8JQ27"/>
<evidence type="ECO:0000313" key="12">
    <source>
        <dbReference type="EMBL" id="PMC58362.1"/>
    </source>
</evidence>
<dbReference type="RefSeq" id="WP_092084314.1">
    <property type="nucleotide sequence ID" value="NZ_FNEL01000006.1"/>
</dbReference>
<evidence type="ECO:0000256" key="4">
    <source>
        <dbReference type="ARBA" id="ARBA00018522"/>
    </source>
</evidence>
<protein>
    <recommendedName>
        <fullName evidence="4 11">Serine acetyltransferase</fullName>
        <ecNumber evidence="3 11">2.3.1.30</ecNumber>
    </recommendedName>
</protein>
<evidence type="ECO:0000256" key="3">
    <source>
        <dbReference type="ARBA" id="ARBA00013266"/>
    </source>
</evidence>
<dbReference type="PROSITE" id="PS00101">
    <property type="entry name" value="HEXAPEP_TRANSFERASES"/>
    <property type="match status" value="1"/>
</dbReference>
<proteinExistence type="inferred from homology"/>
<keyword evidence="9 11" id="KW-0012">Acyltransferase</keyword>